<comment type="caution">
    <text evidence="1">The sequence shown here is derived from an EMBL/GenBank/DDBJ whole genome shotgun (WGS) entry which is preliminary data.</text>
</comment>
<protein>
    <submittedName>
        <fullName evidence="1">Uncharacterized protein</fullName>
    </submittedName>
</protein>
<evidence type="ECO:0000313" key="2">
    <source>
        <dbReference type="Proteomes" id="UP001066276"/>
    </source>
</evidence>
<dbReference type="AlphaFoldDB" id="A0AAV7ST40"/>
<dbReference type="EMBL" id="JANPWB010000008">
    <property type="protein sequence ID" value="KAJ1167198.1"/>
    <property type="molecule type" value="Genomic_DNA"/>
</dbReference>
<accession>A0AAV7ST40</accession>
<organism evidence="1 2">
    <name type="scientific">Pleurodeles waltl</name>
    <name type="common">Iberian ribbed newt</name>
    <dbReference type="NCBI Taxonomy" id="8319"/>
    <lineage>
        <taxon>Eukaryota</taxon>
        <taxon>Metazoa</taxon>
        <taxon>Chordata</taxon>
        <taxon>Craniata</taxon>
        <taxon>Vertebrata</taxon>
        <taxon>Euteleostomi</taxon>
        <taxon>Amphibia</taxon>
        <taxon>Batrachia</taxon>
        <taxon>Caudata</taxon>
        <taxon>Salamandroidea</taxon>
        <taxon>Salamandridae</taxon>
        <taxon>Pleurodelinae</taxon>
        <taxon>Pleurodeles</taxon>
    </lineage>
</organism>
<reference evidence="1" key="1">
    <citation type="journal article" date="2022" name="bioRxiv">
        <title>Sequencing and chromosome-scale assembly of the giantPleurodeles waltlgenome.</title>
        <authorList>
            <person name="Brown T."/>
            <person name="Elewa A."/>
            <person name="Iarovenko S."/>
            <person name="Subramanian E."/>
            <person name="Araus A.J."/>
            <person name="Petzold A."/>
            <person name="Susuki M."/>
            <person name="Suzuki K.-i.T."/>
            <person name="Hayashi T."/>
            <person name="Toyoda A."/>
            <person name="Oliveira C."/>
            <person name="Osipova E."/>
            <person name="Leigh N.D."/>
            <person name="Simon A."/>
            <person name="Yun M.H."/>
        </authorList>
    </citation>
    <scope>NUCLEOTIDE SEQUENCE</scope>
    <source>
        <strain evidence="1">20211129_DDA</strain>
        <tissue evidence="1">Liver</tissue>
    </source>
</reference>
<evidence type="ECO:0000313" key="1">
    <source>
        <dbReference type="EMBL" id="KAJ1167198.1"/>
    </source>
</evidence>
<dbReference type="Proteomes" id="UP001066276">
    <property type="component" value="Chromosome 4_2"/>
</dbReference>
<keyword evidence="2" id="KW-1185">Reference proteome</keyword>
<gene>
    <name evidence="1" type="ORF">NDU88_007591</name>
</gene>
<sequence>MSDKTSSDFHSIRSITEPAVTEIFRNASYSCVSCTQVELRPGSVYVYMLLLLDPSATGQDVFNVFVAAVSIDNSTLQLLRELILTAIRVGGE</sequence>
<name>A0AAV7ST40_PLEWA</name>
<proteinExistence type="predicted"/>